<feature type="domain" description="DEAD-box RNA helicase Q" evidence="14">
    <location>
        <begin position="6"/>
        <end position="34"/>
    </location>
</feature>
<dbReference type="InterPro" id="IPR005580">
    <property type="entry name" value="DbpA/CsdA_RNA-bd_dom"/>
</dbReference>
<reference evidence="15 16" key="1">
    <citation type="submission" date="2018-10" db="EMBL/GenBank/DDBJ databases">
        <title>Genomic Encyclopedia of Type Strains, Phase IV (KMG-IV): sequencing the most valuable type-strain genomes for metagenomic binning, comparative biology and taxonomic classification.</title>
        <authorList>
            <person name="Goeker M."/>
        </authorList>
    </citation>
    <scope>NUCLEOTIDE SEQUENCE [LARGE SCALE GENOMIC DNA]</scope>
    <source>
        <strain evidence="15 16">DSM 25080</strain>
    </source>
</reference>
<dbReference type="PROSITE" id="PS51195">
    <property type="entry name" value="Q_MOTIF"/>
    <property type="match status" value="1"/>
</dbReference>
<dbReference type="CDD" id="cd00268">
    <property type="entry name" value="DEADc"/>
    <property type="match status" value="1"/>
</dbReference>
<keyword evidence="7 9" id="KW-0346">Stress response</keyword>
<evidence type="ECO:0000313" key="16">
    <source>
        <dbReference type="Proteomes" id="UP000267187"/>
    </source>
</evidence>
<comment type="function">
    <text evidence="9">DEAD-box RNA helicase involved in various cellular processes at low temperature, including ribosome biogenesis, mRNA degradation and translation initiation.</text>
</comment>
<dbReference type="Pfam" id="PF03880">
    <property type="entry name" value="DbpA"/>
    <property type="match status" value="1"/>
</dbReference>
<evidence type="ECO:0000256" key="10">
    <source>
        <dbReference type="PROSITE-ProRule" id="PRU00552"/>
    </source>
</evidence>
<evidence type="ECO:0000256" key="7">
    <source>
        <dbReference type="ARBA" id="ARBA00023016"/>
    </source>
</evidence>
<dbReference type="PROSITE" id="PS00039">
    <property type="entry name" value="DEAD_ATP_HELICASE"/>
    <property type="match status" value="1"/>
</dbReference>
<evidence type="ECO:0000256" key="6">
    <source>
        <dbReference type="ARBA" id="ARBA00022884"/>
    </source>
</evidence>
<keyword evidence="3 9" id="KW-0378">Hydrolase</keyword>
<comment type="caution">
    <text evidence="15">The sequence shown here is derived from an EMBL/GenBank/DDBJ whole genome shotgun (WGS) entry which is preliminary data.</text>
</comment>
<evidence type="ECO:0000256" key="11">
    <source>
        <dbReference type="SAM" id="MobiDB-lite"/>
    </source>
</evidence>
<evidence type="ECO:0000256" key="8">
    <source>
        <dbReference type="ARBA" id="ARBA00047984"/>
    </source>
</evidence>
<gene>
    <name evidence="9" type="primary">deaD</name>
    <name evidence="9" type="synonym">csdA</name>
    <name evidence="15" type="ORF">DFR27_1397</name>
</gene>
<dbReference type="SMART" id="SM00487">
    <property type="entry name" value="DEXDc"/>
    <property type="match status" value="1"/>
</dbReference>
<dbReference type="InterPro" id="IPR057325">
    <property type="entry name" value="DeaD_dimer"/>
</dbReference>
<accession>A0A3M0A4E2</accession>
<feature type="domain" description="Helicase C-terminal" evidence="13">
    <location>
        <begin position="219"/>
        <end position="385"/>
    </location>
</feature>
<dbReference type="GO" id="GO:0005829">
    <property type="term" value="C:cytosol"/>
    <property type="evidence" value="ECO:0007669"/>
    <property type="project" value="TreeGrafter"/>
</dbReference>
<feature type="region of interest" description="Disordered" evidence="11">
    <location>
        <begin position="551"/>
        <end position="593"/>
    </location>
</feature>
<comment type="similarity">
    <text evidence="9">Belongs to the DEAD box helicase family. DeaD/CsdA subfamily.</text>
</comment>
<dbReference type="HAMAP" id="MF_00964">
    <property type="entry name" value="DEAD_helicase_DeaD"/>
    <property type="match status" value="1"/>
</dbReference>
<dbReference type="GO" id="GO:0000027">
    <property type="term" value="P:ribosomal large subunit assembly"/>
    <property type="evidence" value="ECO:0007669"/>
    <property type="project" value="UniProtKB-UniRule"/>
</dbReference>
<dbReference type="Pfam" id="PF25399">
    <property type="entry name" value="DeaD_dimer"/>
    <property type="match status" value="1"/>
</dbReference>
<evidence type="ECO:0000256" key="2">
    <source>
        <dbReference type="ARBA" id="ARBA00022741"/>
    </source>
</evidence>
<keyword evidence="2 9" id="KW-0547">Nucleotide-binding</keyword>
<feature type="domain" description="Helicase ATP-binding" evidence="12">
    <location>
        <begin position="37"/>
        <end position="208"/>
    </location>
</feature>
<keyword evidence="6 9" id="KW-0694">RNA-binding</keyword>
<evidence type="ECO:0000256" key="1">
    <source>
        <dbReference type="ARBA" id="ARBA00022490"/>
    </source>
</evidence>
<dbReference type="PANTHER" id="PTHR47963:SF8">
    <property type="entry name" value="ATP-DEPENDENT RNA HELICASE DEAD"/>
    <property type="match status" value="1"/>
</dbReference>
<dbReference type="Gene3D" id="3.30.70.330">
    <property type="match status" value="1"/>
</dbReference>
<feature type="short sequence motif" description="Q motif" evidence="10">
    <location>
        <begin position="6"/>
        <end position="34"/>
    </location>
</feature>
<dbReference type="InterPro" id="IPR001650">
    <property type="entry name" value="Helicase_C-like"/>
</dbReference>
<dbReference type="CDD" id="cd12499">
    <property type="entry name" value="RRM_EcCsdA_like"/>
    <property type="match status" value="1"/>
</dbReference>
<dbReference type="InterPro" id="IPR014001">
    <property type="entry name" value="Helicase_ATP-bd"/>
</dbReference>
<dbReference type="PROSITE" id="PS51192">
    <property type="entry name" value="HELICASE_ATP_BIND_1"/>
    <property type="match status" value="1"/>
</dbReference>
<dbReference type="EC" id="3.6.4.13" evidence="9"/>
<feature type="compositionally biased region" description="Basic and acidic residues" evidence="11">
    <location>
        <begin position="450"/>
        <end position="472"/>
    </location>
</feature>
<dbReference type="CDD" id="cd18787">
    <property type="entry name" value="SF2_C_DEAD"/>
    <property type="match status" value="1"/>
</dbReference>
<name>A0A3M0A4E2_9GAMM</name>
<evidence type="ECO:0000259" key="14">
    <source>
        <dbReference type="PROSITE" id="PS51195"/>
    </source>
</evidence>
<dbReference type="FunFam" id="3.40.50.300:FF:000108">
    <property type="entry name" value="ATP-dependent RNA helicase RhlE"/>
    <property type="match status" value="1"/>
</dbReference>
<keyword evidence="1 9" id="KW-0963">Cytoplasm</keyword>
<evidence type="ECO:0000313" key="15">
    <source>
        <dbReference type="EMBL" id="RMA80041.1"/>
    </source>
</evidence>
<dbReference type="EMBL" id="REFJ01000003">
    <property type="protein sequence ID" value="RMA80041.1"/>
    <property type="molecule type" value="Genomic_DNA"/>
</dbReference>
<dbReference type="InterPro" id="IPR028618">
    <property type="entry name" value="DEAD_helicase_DeaD"/>
</dbReference>
<dbReference type="SMART" id="SM00490">
    <property type="entry name" value="HELICc"/>
    <property type="match status" value="1"/>
</dbReference>
<keyword evidence="5 9" id="KW-0067">ATP-binding</keyword>
<dbReference type="InterPro" id="IPR011545">
    <property type="entry name" value="DEAD/DEAH_box_helicase_dom"/>
</dbReference>
<evidence type="ECO:0000256" key="3">
    <source>
        <dbReference type="ARBA" id="ARBA00022801"/>
    </source>
</evidence>
<dbReference type="Gene3D" id="3.40.50.300">
    <property type="entry name" value="P-loop containing nucleotide triphosphate hydrolases"/>
    <property type="match status" value="2"/>
</dbReference>
<keyword evidence="4 9" id="KW-0347">Helicase</keyword>
<dbReference type="InterPro" id="IPR012677">
    <property type="entry name" value="Nucleotide-bd_a/b_plait_sf"/>
</dbReference>
<comment type="subcellular location">
    <subcellularLocation>
        <location evidence="9">Cytoplasm</location>
    </subcellularLocation>
</comment>
<evidence type="ECO:0000259" key="13">
    <source>
        <dbReference type="PROSITE" id="PS51194"/>
    </source>
</evidence>
<dbReference type="PROSITE" id="PS51194">
    <property type="entry name" value="HELICASE_CTER"/>
    <property type="match status" value="1"/>
</dbReference>
<dbReference type="InterPro" id="IPR014014">
    <property type="entry name" value="RNA_helicase_DEAD_Q_motif"/>
</dbReference>
<organism evidence="15 16">
    <name type="scientific">Umboniibacter marinipuniceus</name>
    <dbReference type="NCBI Taxonomy" id="569599"/>
    <lineage>
        <taxon>Bacteria</taxon>
        <taxon>Pseudomonadati</taxon>
        <taxon>Pseudomonadota</taxon>
        <taxon>Gammaproteobacteria</taxon>
        <taxon>Cellvibrionales</taxon>
        <taxon>Cellvibrionaceae</taxon>
        <taxon>Umboniibacter</taxon>
    </lineage>
</organism>
<dbReference type="Pfam" id="PF00271">
    <property type="entry name" value="Helicase_C"/>
    <property type="match status" value="1"/>
</dbReference>
<protein>
    <recommendedName>
        <fullName evidence="9">ATP-dependent RNA helicase DeaD</fullName>
        <ecNumber evidence="9">3.6.4.13</ecNumber>
    </recommendedName>
    <alternativeName>
        <fullName evidence="9">Cold-shock DEAD box protein A</fullName>
    </alternativeName>
</protein>
<evidence type="ECO:0000259" key="12">
    <source>
        <dbReference type="PROSITE" id="PS51192"/>
    </source>
</evidence>
<dbReference type="InterPro" id="IPR044742">
    <property type="entry name" value="DEAD/DEAH_RhlB"/>
</dbReference>
<dbReference type="GO" id="GO:0003724">
    <property type="term" value="F:RNA helicase activity"/>
    <property type="evidence" value="ECO:0007669"/>
    <property type="project" value="UniProtKB-UniRule"/>
</dbReference>
<sequence>MSESNITFDELGLSEQLLKEIKSLGYEKPSPIQERAIPVLLDGRDILGQAQTGTGKTAAFALPLIDNLDLKANHIQVLVLTPTRELAIQVAEAFQRYAASIRGFRVLPIYGGQPMNIQMRGLQRGAQVVVGTPGRVIDHLNRGSLKLDKLQALVLDEADEMLNMGFLEDVEKVMEFLPEERQIALFSATMPKAIESVAKKYLRNPEHIEIAGAKRENKNIKQYSWVMKNDRKRDALTRLLESEEYDAAIIFVRTRVAADELTMILNARGYRCSALQGDMAQKQREQAVNSLKKGQLDIIIATDVAARGLDVERISLVINYDIPYDVEAYVHRIGRTGRAGREGTTVLFSTPRERRMQQAIERHLKIEMLRYQLPSGEDIAERRVQQLIDDLKGEFEKNELSDYEAIGSQLLSHFEMSPEKLLAALLRSQSAQRPLLAPPQIDFNAGRDSGPSDRGPRDRGDRGNRGGDRGGRPEVALEAGFKRYRLDVGHNHQVKPGNIVGAIANEGNINAKSIGRVQINEGYTLVDLPDDLPKELERHLQNTRVCGRPIKLREWTDKPGQGRGGKPAGRARPGGKPKGRANSSRPSSPRRSS</sequence>
<keyword evidence="16" id="KW-1185">Reference proteome</keyword>
<dbReference type="PANTHER" id="PTHR47963">
    <property type="entry name" value="DEAD-BOX ATP-DEPENDENT RNA HELICASE 47, MITOCHONDRIAL"/>
    <property type="match status" value="1"/>
</dbReference>
<dbReference type="GO" id="GO:0016887">
    <property type="term" value="F:ATP hydrolysis activity"/>
    <property type="evidence" value="ECO:0007669"/>
    <property type="project" value="RHEA"/>
</dbReference>
<dbReference type="GO" id="GO:0005840">
    <property type="term" value="C:ribosome"/>
    <property type="evidence" value="ECO:0007669"/>
    <property type="project" value="TreeGrafter"/>
</dbReference>
<evidence type="ECO:0000256" key="9">
    <source>
        <dbReference type="HAMAP-Rule" id="MF_00964"/>
    </source>
</evidence>
<evidence type="ECO:0000256" key="5">
    <source>
        <dbReference type="ARBA" id="ARBA00022840"/>
    </source>
</evidence>
<dbReference type="Proteomes" id="UP000267187">
    <property type="component" value="Unassembled WGS sequence"/>
</dbReference>
<comment type="catalytic activity">
    <reaction evidence="8 9">
        <text>ATP + H2O = ADP + phosphate + H(+)</text>
        <dbReference type="Rhea" id="RHEA:13065"/>
        <dbReference type="ChEBI" id="CHEBI:15377"/>
        <dbReference type="ChEBI" id="CHEBI:15378"/>
        <dbReference type="ChEBI" id="CHEBI:30616"/>
        <dbReference type="ChEBI" id="CHEBI:43474"/>
        <dbReference type="ChEBI" id="CHEBI:456216"/>
        <dbReference type="EC" id="3.6.4.13"/>
    </reaction>
</comment>
<evidence type="ECO:0000256" key="4">
    <source>
        <dbReference type="ARBA" id="ARBA00022806"/>
    </source>
</evidence>
<dbReference type="OrthoDB" id="9805696at2"/>
<feature type="region of interest" description="Disordered" evidence="11">
    <location>
        <begin position="437"/>
        <end position="473"/>
    </location>
</feature>
<dbReference type="Pfam" id="PF00270">
    <property type="entry name" value="DEAD"/>
    <property type="match status" value="1"/>
</dbReference>
<dbReference type="AlphaFoldDB" id="A0A3M0A4E2"/>
<dbReference type="GO" id="GO:0033592">
    <property type="term" value="F:RNA strand annealing activity"/>
    <property type="evidence" value="ECO:0007669"/>
    <property type="project" value="TreeGrafter"/>
</dbReference>
<dbReference type="GO" id="GO:0006401">
    <property type="term" value="P:RNA catabolic process"/>
    <property type="evidence" value="ECO:0007669"/>
    <property type="project" value="UniProtKB-UniRule"/>
</dbReference>
<dbReference type="GO" id="GO:0070417">
    <property type="term" value="P:cellular response to cold"/>
    <property type="evidence" value="ECO:0007669"/>
    <property type="project" value="InterPro"/>
</dbReference>
<dbReference type="InterPro" id="IPR027417">
    <property type="entry name" value="P-loop_NTPase"/>
</dbReference>
<dbReference type="SUPFAM" id="SSF52540">
    <property type="entry name" value="P-loop containing nucleoside triphosphate hydrolases"/>
    <property type="match status" value="1"/>
</dbReference>
<dbReference type="InterPro" id="IPR034415">
    <property type="entry name" value="CsdA_RRM"/>
</dbReference>
<proteinExistence type="inferred from homology"/>
<dbReference type="InterPro" id="IPR050547">
    <property type="entry name" value="DEAD_box_RNA_helicases"/>
</dbReference>
<dbReference type="InterPro" id="IPR000629">
    <property type="entry name" value="RNA-helicase_DEAD-box_CS"/>
</dbReference>
<dbReference type="GO" id="GO:0005524">
    <property type="term" value="F:ATP binding"/>
    <property type="evidence" value="ECO:0007669"/>
    <property type="project" value="UniProtKB-UniRule"/>
</dbReference>
<feature type="compositionally biased region" description="Low complexity" evidence="11">
    <location>
        <begin position="580"/>
        <end position="593"/>
    </location>
</feature>
<dbReference type="RefSeq" id="WP_121876726.1">
    <property type="nucleotide sequence ID" value="NZ_REFJ01000003.1"/>
</dbReference>